<proteinExistence type="predicted"/>
<accession>A0A3M7PJF0</accession>
<reference evidence="1 2" key="1">
    <citation type="journal article" date="2018" name="Sci. Rep.">
        <title>Genomic signatures of local adaptation to the degree of environmental predictability in rotifers.</title>
        <authorList>
            <person name="Franch-Gras L."/>
            <person name="Hahn C."/>
            <person name="Garcia-Roger E.M."/>
            <person name="Carmona M.J."/>
            <person name="Serra M."/>
            <person name="Gomez A."/>
        </authorList>
    </citation>
    <scope>NUCLEOTIDE SEQUENCE [LARGE SCALE GENOMIC DNA]</scope>
    <source>
        <strain evidence="1">HYR1</strain>
    </source>
</reference>
<keyword evidence="2" id="KW-1185">Reference proteome</keyword>
<name>A0A3M7PJF0_BRAPC</name>
<organism evidence="1 2">
    <name type="scientific">Brachionus plicatilis</name>
    <name type="common">Marine rotifer</name>
    <name type="synonym">Brachionus muelleri</name>
    <dbReference type="NCBI Taxonomy" id="10195"/>
    <lineage>
        <taxon>Eukaryota</taxon>
        <taxon>Metazoa</taxon>
        <taxon>Spiralia</taxon>
        <taxon>Gnathifera</taxon>
        <taxon>Rotifera</taxon>
        <taxon>Eurotatoria</taxon>
        <taxon>Monogononta</taxon>
        <taxon>Pseudotrocha</taxon>
        <taxon>Ploima</taxon>
        <taxon>Brachionidae</taxon>
        <taxon>Brachionus</taxon>
    </lineage>
</organism>
<dbReference type="EMBL" id="REGN01010343">
    <property type="protein sequence ID" value="RMZ99241.1"/>
    <property type="molecule type" value="Genomic_DNA"/>
</dbReference>
<protein>
    <submittedName>
        <fullName evidence="1">Uncharacterized protein</fullName>
    </submittedName>
</protein>
<sequence length="67" mass="8181">MNKKKICIKKMFIYLSSARRLQRIFFYNHAYLFFCLFKNISEKIINRLELDSVVLLDTHFVMLTEMI</sequence>
<evidence type="ECO:0000313" key="2">
    <source>
        <dbReference type="Proteomes" id="UP000276133"/>
    </source>
</evidence>
<dbReference type="Proteomes" id="UP000276133">
    <property type="component" value="Unassembled WGS sequence"/>
</dbReference>
<dbReference type="AlphaFoldDB" id="A0A3M7PJF0"/>
<evidence type="ECO:0000313" key="1">
    <source>
        <dbReference type="EMBL" id="RMZ99241.1"/>
    </source>
</evidence>
<gene>
    <name evidence="1" type="ORF">BpHYR1_017475</name>
</gene>
<comment type="caution">
    <text evidence="1">The sequence shown here is derived from an EMBL/GenBank/DDBJ whole genome shotgun (WGS) entry which is preliminary data.</text>
</comment>